<keyword evidence="2 4" id="KW-0012">Acyltransferase</keyword>
<dbReference type="InterPro" id="IPR050832">
    <property type="entry name" value="Bact_Acetyltransf"/>
</dbReference>
<dbReference type="Gene3D" id="3.40.630.30">
    <property type="match status" value="1"/>
</dbReference>
<dbReference type="RefSeq" id="WP_367995395.1">
    <property type="nucleotide sequence ID" value="NZ_JBFPJR010000043.1"/>
</dbReference>
<proteinExistence type="predicted"/>
<dbReference type="Pfam" id="PF00583">
    <property type="entry name" value="Acetyltransf_1"/>
    <property type="match status" value="1"/>
</dbReference>
<accession>A0ABV3T2K0</accession>
<dbReference type="GO" id="GO:0016746">
    <property type="term" value="F:acyltransferase activity"/>
    <property type="evidence" value="ECO:0007669"/>
    <property type="project" value="UniProtKB-KW"/>
</dbReference>
<gene>
    <name evidence="4" type="ORF">AB3X52_17560</name>
</gene>
<evidence type="ECO:0000256" key="2">
    <source>
        <dbReference type="ARBA" id="ARBA00023315"/>
    </source>
</evidence>
<dbReference type="EMBL" id="JBFPJR010000043">
    <property type="protein sequence ID" value="MEX0429429.1"/>
    <property type="molecule type" value="Genomic_DNA"/>
</dbReference>
<protein>
    <submittedName>
        <fullName evidence="4">GNAT family N-acetyltransferase</fullName>
        <ecNumber evidence="4">2.3.-.-</ecNumber>
    </submittedName>
</protein>
<keyword evidence="1 4" id="KW-0808">Transferase</keyword>
<name>A0ABV3T2K0_9ACTN</name>
<evidence type="ECO:0000313" key="5">
    <source>
        <dbReference type="Proteomes" id="UP001556631"/>
    </source>
</evidence>
<dbReference type="PROSITE" id="PS51186">
    <property type="entry name" value="GNAT"/>
    <property type="match status" value="1"/>
</dbReference>
<dbReference type="PANTHER" id="PTHR43877:SF2">
    <property type="entry name" value="AMINOALKYLPHOSPHONATE N-ACETYLTRANSFERASE-RELATED"/>
    <property type="match status" value="1"/>
</dbReference>
<evidence type="ECO:0000256" key="1">
    <source>
        <dbReference type="ARBA" id="ARBA00022679"/>
    </source>
</evidence>
<sequence>MPSSTSRTPASAEADLLVRGSTVTLETVDPLSPSAQQAVGAYFAELDRRFPDGFDAVGQGAKDAQLLAAPHGAFVVAVSDGVPVACGGVQTIGEGSERYAEVKRMWVHDDWRGAGLGSRLLRHLESLARDLGHAVVRLDTNDHLTEAIAMYRRAGYAEVARYNDNPYARHFFEKAL</sequence>
<dbReference type="PANTHER" id="PTHR43877">
    <property type="entry name" value="AMINOALKYLPHOSPHONATE N-ACETYLTRANSFERASE-RELATED-RELATED"/>
    <property type="match status" value="1"/>
</dbReference>
<dbReference type="Proteomes" id="UP001556631">
    <property type="component" value="Unassembled WGS sequence"/>
</dbReference>
<dbReference type="CDD" id="cd04301">
    <property type="entry name" value="NAT_SF"/>
    <property type="match status" value="1"/>
</dbReference>
<dbReference type="SUPFAM" id="SSF55729">
    <property type="entry name" value="Acyl-CoA N-acyltransferases (Nat)"/>
    <property type="match status" value="1"/>
</dbReference>
<evidence type="ECO:0000313" key="4">
    <source>
        <dbReference type="EMBL" id="MEX0429429.1"/>
    </source>
</evidence>
<keyword evidence="5" id="KW-1185">Reference proteome</keyword>
<organism evidence="4 5">
    <name type="scientific">Nocardioides eburneus</name>
    <dbReference type="NCBI Taxonomy" id="3231482"/>
    <lineage>
        <taxon>Bacteria</taxon>
        <taxon>Bacillati</taxon>
        <taxon>Actinomycetota</taxon>
        <taxon>Actinomycetes</taxon>
        <taxon>Propionibacteriales</taxon>
        <taxon>Nocardioidaceae</taxon>
        <taxon>Nocardioides</taxon>
    </lineage>
</organism>
<dbReference type="InterPro" id="IPR000182">
    <property type="entry name" value="GNAT_dom"/>
</dbReference>
<dbReference type="EC" id="2.3.-.-" evidence="4"/>
<evidence type="ECO:0000259" key="3">
    <source>
        <dbReference type="PROSITE" id="PS51186"/>
    </source>
</evidence>
<reference evidence="4 5" key="1">
    <citation type="submission" date="2024-07" db="EMBL/GenBank/DDBJ databases">
        <authorList>
            <person name="Lee S."/>
            <person name="Kang M."/>
        </authorList>
    </citation>
    <scope>NUCLEOTIDE SEQUENCE [LARGE SCALE GENOMIC DNA]</scope>
    <source>
        <strain evidence="4 5">DS6</strain>
    </source>
</reference>
<comment type="caution">
    <text evidence="4">The sequence shown here is derived from an EMBL/GenBank/DDBJ whole genome shotgun (WGS) entry which is preliminary data.</text>
</comment>
<feature type="domain" description="N-acetyltransferase" evidence="3">
    <location>
        <begin position="26"/>
        <end position="173"/>
    </location>
</feature>
<dbReference type="InterPro" id="IPR016181">
    <property type="entry name" value="Acyl_CoA_acyltransferase"/>
</dbReference>